<evidence type="ECO:0000313" key="2">
    <source>
        <dbReference type="Proteomes" id="UP001164539"/>
    </source>
</evidence>
<comment type="caution">
    <text evidence="1">The sequence shown here is derived from an EMBL/GenBank/DDBJ whole genome shotgun (WGS) entry which is preliminary data.</text>
</comment>
<dbReference type="EMBL" id="CM051395">
    <property type="protein sequence ID" value="KAJ4726348.1"/>
    <property type="molecule type" value="Genomic_DNA"/>
</dbReference>
<gene>
    <name evidence="1" type="ORF">OWV82_005076</name>
</gene>
<protein>
    <submittedName>
        <fullName evidence="1">Protein kinase superfamily protein</fullName>
    </submittedName>
</protein>
<accession>A0ACC1YS33</accession>
<evidence type="ECO:0000313" key="1">
    <source>
        <dbReference type="EMBL" id="KAJ4726348.1"/>
    </source>
</evidence>
<keyword evidence="1" id="KW-0418">Kinase</keyword>
<dbReference type="Proteomes" id="UP001164539">
    <property type="component" value="Chromosome 2"/>
</dbReference>
<name>A0ACC1YS33_MELAZ</name>
<sequence length="705" mass="77862">MADLAGLQEAAGSRFSSFELIGRGSFGDVYKAFDKELNKDVAIKVIDLEESEDEIEDIQKEISVLSQCRSPYITEYYGSYLHQTKLWIIMEFMAGGSVADLLQSGPPLDETSIACILRDLLHAIEYLHNEGKIHRDIKAANILLTENGDVKVADFGVSAQLTRTISRRKTFVGTPFWMAPEVIQNSDGYNEKADIWSLGITVIEMAKGEPPLADLHPMRVLFIIPRENPPQLDEHFSRPMKEFVSLCLKKVPAERPSAKELLKHRFIRNTRKSPRLQERIRERPKYPVKEDPDTPINGLRGVGEASGTVKVARDGRSEDTIRAGSQGQTTRNAGWDFSIGGSQGTGTVRSAVRPPQGREKKPEVSYNQATQKRTPERGNQGSSASVSALQESPETSPVKDARDSYLDDQQDNDYEDDDSPTSGSGTVVIRSPRGSRSIGLFRDRNMLSSSTHTSAEDASTSGTVVYRGQHDDPDSARTPRSRLGIQERSSSASREDSAVNLAEAKAAMQSGLRKGNARERLALGKISNDGPEYRRREQIASSSDSSRDSRDFFDAQRVVPRSRQGSDDEESAKIIPSSAPLSVLLIPSLKEAVADDSEGPVVRQVISSLINMERMKPGSCEVLIRNLLQQLASSKESKTKDLQELAARIFSKTKTAEAMQNASAEVDNKKKQQNKDLNSNANLSPLARFLLSRWQGQASRDLNPT</sequence>
<organism evidence="1 2">
    <name type="scientific">Melia azedarach</name>
    <name type="common">Chinaberry tree</name>
    <dbReference type="NCBI Taxonomy" id="155640"/>
    <lineage>
        <taxon>Eukaryota</taxon>
        <taxon>Viridiplantae</taxon>
        <taxon>Streptophyta</taxon>
        <taxon>Embryophyta</taxon>
        <taxon>Tracheophyta</taxon>
        <taxon>Spermatophyta</taxon>
        <taxon>Magnoliopsida</taxon>
        <taxon>eudicotyledons</taxon>
        <taxon>Gunneridae</taxon>
        <taxon>Pentapetalae</taxon>
        <taxon>rosids</taxon>
        <taxon>malvids</taxon>
        <taxon>Sapindales</taxon>
        <taxon>Meliaceae</taxon>
        <taxon>Melia</taxon>
    </lineage>
</organism>
<keyword evidence="1" id="KW-0808">Transferase</keyword>
<keyword evidence="2" id="KW-1185">Reference proteome</keyword>
<reference evidence="1 2" key="1">
    <citation type="journal article" date="2023" name="Science">
        <title>Complex scaffold remodeling in plant triterpene biosynthesis.</title>
        <authorList>
            <person name="De La Pena R."/>
            <person name="Hodgson H."/>
            <person name="Liu J.C."/>
            <person name="Stephenson M.J."/>
            <person name="Martin A.C."/>
            <person name="Owen C."/>
            <person name="Harkess A."/>
            <person name="Leebens-Mack J."/>
            <person name="Jimenez L.E."/>
            <person name="Osbourn A."/>
            <person name="Sattely E.S."/>
        </authorList>
    </citation>
    <scope>NUCLEOTIDE SEQUENCE [LARGE SCALE GENOMIC DNA]</scope>
    <source>
        <strain evidence="2">cv. JPN11</strain>
        <tissue evidence="1">Leaf</tissue>
    </source>
</reference>
<proteinExistence type="predicted"/>